<accession>A0ABQ6NI68</accession>
<dbReference type="InterPro" id="IPR027417">
    <property type="entry name" value="P-loop_NTPase"/>
</dbReference>
<gene>
    <name evidence="1" type="ORF">PghCCS26_13570</name>
</gene>
<sequence>MKNNENILYLISGPLGVGKSTTSKELARNVQQCVLIEGDILLGMLNDELSLSWEERLRLTWDNILTLTRNYLQHDLNVVIDFVVEEELEWFCNHLSDLKNVTLKYVVLTADKDKIIERLNSRGDIDSLERSLFLLNKMESSHFNKKFSYNTTHKHPTETVKDIIENSRFHVPLNPFRLNSNGKL</sequence>
<dbReference type="Pfam" id="PF13238">
    <property type="entry name" value="AAA_18"/>
    <property type="match status" value="1"/>
</dbReference>
<dbReference type="RefSeq" id="WP_317979273.1">
    <property type="nucleotide sequence ID" value="NZ_BTCL01000003.1"/>
</dbReference>
<evidence type="ECO:0008006" key="3">
    <source>
        <dbReference type="Google" id="ProtNLM"/>
    </source>
</evidence>
<reference evidence="1 2" key="1">
    <citation type="submission" date="2023-05" db="EMBL/GenBank/DDBJ databases">
        <title>Draft genome of Paenibacillus sp. CCS26.</title>
        <authorList>
            <person name="Akita H."/>
            <person name="Shinto Y."/>
            <person name="Kimura Z."/>
        </authorList>
    </citation>
    <scope>NUCLEOTIDE SEQUENCE [LARGE SCALE GENOMIC DNA]</scope>
    <source>
        <strain evidence="1 2">CCS26</strain>
    </source>
</reference>
<evidence type="ECO:0000313" key="2">
    <source>
        <dbReference type="Proteomes" id="UP001285921"/>
    </source>
</evidence>
<dbReference type="Proteomes" id="UP001285921">
    <property type="component" value="Unassembled WGS sequence"/>
</dbReference>
<organism evidence="1 2">
    <name type="scientific">Paenibacillus glycanilyticus</name>
    <dbReference type="NCBI Taxonomy" id="126569"/>
    <lineage>
        <taxon>Bacteria</taxon>
        <taxon>Bacillati</taxon>
        <taxon>Bacillota</taxon>
        <taxon>Bacilli</taxon>
        <taxon>Bacillales</taxon>
        <taxon>Paenibacillaceae</taxon>
        <taxon>Paenibacillus</taxon>
    </lineage>
</organism>
<name>A0ABQ6NI68_9BACL</name>
<protein>
    <recommendedName>
        <fullName evidence="3">AAA family ATPase</fullName>
    </recommendedName>
</protein>
<dbReference type="SUPFAM" id="SSF52540">
    <property type="entry name" value="P-loop containing nucleoside triphosphate hydrolases"/>
    <property type="match status" value="1"/>
</dbReference>
<keyword evidence="2" id="KW-1185">Reference proteome</keyword>
<proteinExistence type="predicted"/>
<dbReference type="Gene3D" id="3.40.50.300">
    <property type="entry name" value="P-loop containing nucleotide triphosphate hydrolases"/>
    <property type="match status" value="1"/>
</dbReference>
<evidence type="ECO:0000313" key="1">
    <source>
        <dbReference type="EMBL" id="GMK44230.1"/>
    </source>
</evidence>
<comment type="caution">
    <text evidence="1">The sequence shown here is derived from an EMBL/GenBank/DDBJ whole genome shotgun (WGS) entry which is preliminary data.</text>
</comment>
<dbReference type="EMBL" id="BTCL01000003">
    <property type="protein sequence ID" value="GMK44230.1"/>
    <property type="molecule type" value="Genomic_DNA"/>
</dbReference>